<dbReference type="GO" id="GO:0016787">
    <property type="term" value="F:hydrolase activity"/>
    <property type="evidence" value="ECO:0007669"/>
    <property type="project" value="UniProtKB-KW"/>
</dbReference>
<evidence type="ECO:0000313" key="2">
    <source>
        <dbReference type="EMBL" id="SDJ39891.1"/>
    </source>
</evidence>
<dbReference type="InterPro" id="IPR029058">
    <property type="entry name" value="AB_hydrolase_fold"/>
</dbReference>
<keyword evidence="2" id="KW-0378">Hydrolase</keyword>
<sequence length="224" mass="24412">MRTLSSPLTLPLRDAQLAADLLFPEEAAGLVVFVHGSGSSRSSPRNRQVARYFSDRGLATLLFDLLTEDEYEVDRITRELRFDIPLLTRRLLGVIDWLGTRAELQRLRLGLFGASTGAAAALLAAAERPERVSAVVSRGGRTDLAGPALEQVKAPTLQIVGGDDPVVLDLNREVGRQLRCEQRLAVVPGATHLFEEPGTLEEVCRLAGDWFLRYLGAGGDRPSV</sequence>
<accession>A0A1G8TEE6</accession>
<gene>
    <name evidence="2" type="ORF">SAMN05216186_101346</name>
</gene>
<proteinExistence type="predicted"/>
<dbReference type="InterPro" id="IPR002925">
    <property type="entry name" value="Dienelactn_hydro"/>
</dbReference>
<evidence type="ECO:0000259" key="1">
    <source>
        <dbReference type="Pfam" id="PF01738"/>
    </source>
</evidence>
<dbReference type="AlphaFoldDB" id="A0A1G8TEE6"/>
<feature type="domain" description="Dienelactone hydrolase" evidence="1">
    <location>
        <begin position="46"/>
        <end position="197"/>
    </location>
</feature>
<dbReference type="STRING" id="137658.SAMN05216186_101346"/>
<dbReference type="Proteomes" id="UP000198706">
    <property type="component" value="Unassembled WGS sequence"/>
</dbReference>
<protein>
    <submittedName>
        <fullName evidence="2">Dienelactone hydrolase</fullName>
    </submittedName>
</protein>
<dbReference type="InterPro" id="IPR050261">
    <property type="entry name" value="FrsA_esterase"/>
</dbReference>
<dbReference type="EMBL" id="FNFD01000001">
    <property type="protein sequence ID" value="SDJ39891.1"/>
    <property type="molecule type" value="Genomic_DNA"/>
</dbReference>
<dbReference type="Pfam" id="PF01738">
    <property type="entry name" value="DLH"/>
    <property type="match status" value="1"/>
</dbReference>
<evidence type="ECO:0000313" key="3">
    <source>
        <dbReference type="Proteomes" id="UP000198706"/>
    </source>
</evidence>
<dbReference type="Gene3D" id="3.40.50.1820">
    <property type="entry name" value="alpha/beta hydrolase"/>
    <property type="match status" value="1"/>
</dbReference>
<dbReference type="SUPFAM" id="SSF53474">
    <property type="entry name" value="alpha/beta-Hydrolases"/>
    <property type="match status" value="1"/>
</dbReference>
<reference evidence="2 3" key="1">
    <citation type="submission" date="2016-10" db="EMBL/GenBank/DDBJ databases">
        <authorList>
            <person name="de Groot N.N."/>
        </authorList>
    </citation>
    <scope>NUCLEOTIDE SEQUENCE [LARGE SCALE GENOMIC DNA]</scope>
    <source>
        <strain evidence="2 3">JCM 21544</strain>
    </source>
</reference>
<name>A0A1G8TEE6_9PSED</name>
<keyword evidence="3" id="KW-1185">Reference proteome</keyword>
<organism evidence="2 3">
    <name type="scientific">Pseudomonas indica</name>
    <dbReference type="NCBI Taxonomy" id="137658"/>
    <lineage>
        <taxon>Bacteria</taxon>
        <taxon>Pseudomonadati</taxon>
        <taxon>Pseudomonadota</taxon>
        <taxon>Gammaproteobacteria</taxon>
        <taxon>Pseudomonadales</taxon>
        <taxon>Pseudomonadaceae</taxon>
        <taxon>Pseudomonas</taxon>
    </lineage>
</organism>
<dbReference type="RefSeq" id="WP_084333258.1">
    <property type="nucleotide sequence ID" value="NZ_CBKZNZ010000023.1"/>
</dbReference>
<dbReference type="PANTHER" id="PTHR22946">
    <property type="entry name" value="DIENELACTONE HYDROLASE DOMAIN-CONTAINING PROTEIN-RELATED"/>
    <property type="match status" value="1"/>
</dbReference>